<dbReference type="Proteomes" id="UP001151760">
    <property type="component" value="Unassembled WGS sequence"/>
</dbReference>
<dbReference type="EMBL" id="BQNB010014899">
    <property type="protein sequence ID" value="GJT33683.1"/>
    <property type="molecule type" value="Genomic_DNA"/>
</dbReference>
<name>A0ABQ5D3X7_9ASTR</name>
<feature type="compositionally biased region" description="Polar residues" evidence="1">
    <location>
        <begin position="129"/>
        <end position="148"/>
    </location>
</feature>
<dbReference type="Pfam" id="PF03732">
    <property type="entry name" value="Retrotrans_gag"/>
    <property type="match status" value="1"/>
</dbReference>
<accession>A0ABQ5D3X7</accession>
<dbReference type="GO" id="GO:0003964">
    <property type="term" value="F:RNA-directed DNA polymerase activity"/>
    <property type="evidence" value="ECO:0007669"/>
    <property type="project" value="UniProtKB-KW"/>
</dbReference>
<organism evidence="3 4">
    <name type="scientific">Tanacetum coccineum</name>
    <dbReference type="NCBI Taxonomy" id="301880"/>
    <lineage>
        <taxon>Eukaryota</taxon>
        <taxon>Viridiplantae</taxon>
        <taxon>Streptophyta</taxon>
        <taxon>Embryophyta</taxon>
        <taxon>Tracheophyta</taxon>
        <taxon>Spermatophyta</taxon>
        <taxon>Magnoliopsida</taxon>
        <taxon>eudicotyledons</taxon>
        <taxon>Gunneridae</taxon>
        <taxon>Pentapetalae</taxon>
        <taxon>asterids</taxon>
        <taxon>campanulids</taxon>
        <taxon>Asterales</taxon>
        <taxon>Asteraceae</taxon>
        <taxon>Asteroideae</taxon>
        <taxon>Anthemideae</taxon>
        <taxon>Anthemidinae</taxon>
        <taxon>Tanacetum</taxon>
    </lineage>
</organism>
<keyword evidence="3" id="KW-0808">Transferase</keyword>
<sequence>MNSRFIDVVNDLKTQGVIPAHFDSEIISQTDRAQSSQVFIPLSDDPYGVVRQSHLVDTDIKSGPLEDLRETEIPQPLPSAPSLVPPSDDLYLIVRQTHTPVTIDIKITSPHSITPSDSTTSLSPDHPFAQTSPASTQASYYRSTTQLVEDTEDESSDSDTKREGSNDKGSDLEDEGYGSKEEGPGSKEEEEAVPKGQQQAVPVVDKAANEPLGLGYGALRRHELALGEGSLPSIFEIGQSSRSMSEQQRVEETPTPRPWVHATWVDPVDGTVYTNILVDVPPALPTPVASLVTTPVATIAVGEDEFLEVGAQLELHGSILHDHTHRLDALPPTLFEGYNRDLRELYTRSREIRDEIFSQRYRLRSLEQERAIVTFGAIWRPVLALESWAKYVDARGRRYGKLDMMIKVADWIISGHPTEKLEIKGYKEQLRLWIQWKGPTISFDYDLGVTQEKMRKLERRVDALEGTVEARPSERIDLIAVYGMISALSHRDHLMALRGDTAPKVRGCSYKTFLNFKPHSFNGTEGVVGLSRWYEKMEAVFEISKCVEEDKVKYDVCTLEGHALTWWNGNVYSLGISATNKIPWNDLKTMMTVEYCPRTEIQKMEQELWTLSMKGDDIDGYTNRFHKLALMCPTLVTLEYKKIERYVWGLPERNQGNVTSSKPANVHEAICMARELVDQSVRAKATRVNESNKRRKLSEPMLLPQLRVEVMLGTYHFATSASYTIMVCALPSAESVRELVIKKWTVELGLQQQASLWMPCSTDSRARFCEEYRAGASGSNPPPVTIHTWLERFNKQKPHSFEKAVAPVDAENWISHIDGDL</sequence>
<dbReference type="InterPro" id="IPR005162">
    <property type="entry name" value="Retrotrans_gag_dom"/>
</dbReference>
<comment type="caution">
    <text evidence="3">The sequence shown here is derived from an EMBL/GenBank/DDBJ whole genome shotgun (WGS) entry which is preliminary data.</text>
</comment>
<feature type="domain" description="Retrotransposon gag" evidence="2">
    <location>
        <begin position="556"/>
        <end position="651"/>
    </location>
</feature>
<evidence type="ECO:0000256" key="1">
    <source>
        <dbReference type="SAM" id="MobiDB-lite"/>
    </source>
</evidence>
<evidence type="ECO:0000259" key="2">
    <source>
        <dbReference type="Pfam" id="PF03732"/>
    </source>
</evidence>
<proteinExistence type="predicted"/>
<evidence type="ECO:0000313" key="3">
    <source>
        <dbReference type="EMBL" id="GJT33683.1"/>
    </source>
</evidence>
<reference evidence="3" key="1">
    <citation type="journal article" date="2022" name="Int. J. Mol. Sci.">
        <title>Draft Genome of Tanacetum Coccineum: Genomic Comparison of Closely Related Tanacetum-Family Plants.</title>
        <authorList>
            <person name="Yamashiro T."/>
            <person name="Shiraishi A."/>
            <person name="Nakayama K."/>
            <person name="Satake H."/>
        </authorList>
    </citation>
    <scope>NUCLEOTIDE SEQUENCE</scope>
</reference>
<keyword evidence="3" id="KW-0695">RNA-directed DNA polymerase</keyword>
<keyword evidence="3" id="KW-0548">Nucleotidyltransferase</keyword>
<evidence type="ECO:0000313" key="4">
    <source>
        <dbReference type="Proteomes" id="UP001151760"/>
    </source>
</evidence>
<feature type="compositionally biased region" description="Low complexity" evidence="1">
    <location>
        <begin position="112"/>
        <end position="127"/>
    </location>
</feature>
<feature type="region of interest" description="Disordered" evidence="1">
    <location>
        <begin position="109"/>
        <end position="204"/>
    </location>
</feature>
<keyword evidence="4" id="KW-1185">Reference proteome</keyword>
<reference evidence="3" key="2">
    <citation type="submission" date="2022-01" db="EMBL/GenBank/DDBJ databases">
        <authorList>
            <person name="Yamashiro T."/>
            <person name="Shiraishi A."/>
            <person name="Satake H."/>
            <person name="Nakayama K."/>
        </authorList>
    </citation>
    <scope>NUCLEOTIDE SEQUENCE</scope>
</reference>
<gene>
    <name evidence="3" type="ORF">Tco_0924102</name>
</gene>
<feature type="compositionally biased region" description="Basic and acidic residues" evidence="1">
    <location>
        <begin position="158"/>
        <end position="187"/>
    </location>
</feature>
<protein>
    <submittedName>
        <fullName evidence="3">RNA-directed DNA polymerase, eukaryota</fullName>
    </submittedName>
</protein>